<evidence type="ECO:0000259" key="1">
    <source>
        <dbReference type="Pfam" id="PF06985"/>
    </source>
</evidence>
<dbReference type="Pfam" id="PF06985">
    <property type="entry name" value="HET"/>
    <property type="match status" value="1"/>
</dbReference>
<evidence type="ECO:0000313" key="2">
    <source>
        <dbReference type="EMBL" id="PTB45963.1"/>
    </source>
</evidence>
<dbReference type="STRING" id="1042311.A0A2T3ZMD9"/>
<dbReference type="PANTHER" id="PTHR39596:SF2">
    <property type="entry name" value="HET DOMAIN PROTEIN (AFU_ORTHOLOGUE AFUA_1G17550)-RELATED"/>
    <property type="match status" value="1"/>
</dbReference>
<dbReference type="InterPro" id="IPR010730">
    <property type="entry name" value="HET"/>
</dbReference>
<dbReference type="PANTHER" id="PTHR39596">
    <property type="match status" value="1"/>
</dbReference>
<keyword evidence="3" id="KW-1185">Reference proteome</keyword>
<name>A0A2T3ZMD9_TRIA4</name>
<protein>
    <recommendedName>
        <fullName evidence="1">Heterokaryon incompatibility domain-containing protein</fullName>
    </recommendedName>
</protein>
<sequence length="890" mass="101017">MDLLCEPKSPATPPRKTPYVCDELWDGGPFKTYPIRKGKVGLVPPHLRHFLGAGAFLEPYHELLYPTSKEEIQPFLQTWLWFGLLAEMLGLNEISPGVHLVENTVAAEGIRNLYANTVYLSDEDGKRYISAKEVLNSTQVIAERQKLAPDKRERLIYIRDCLRYANLMIPSALNLDETVRYSICALGEYFSTGLSSVVAQSTTKIDVPNLAFSWHQGYMQLGGTIDKQMLQRGWCPSETEKIRSQFQGLHTMHHISQLQRPNANQDHSNCTRHLCTAFQMDIETYQPSHLSDDCGCPLLTIDERVTSLILRSTDTYPILRFDQIGDESDNFELVVEPYEPGVPYVALSHVWANGLGNPRANSLPRCQVKRVAQLIASLQGQVDAEQTEHRIQYRIWIDTFCCPIELESKLIALERIAGVYRNAAHVLVLDATLTGLNSQDTHPAELLLRIYGASPWMRRLWTLQEGALTRSLFVQLENNAVRGFDLLVSLFDAGNDDPRYMRIWQDVIHAYNELQGFGLQYGGLEPTTPQLLTLQRALQFRTVSVASDEPLCISTLMSLDTKYIASTSDTESRMIRTWELLNKLHSGLPPRLIFYADEVLSTPGWRWAPRSLLGSSVKDPTMGFDERMLRLVSAPNVQGIPTPLGLKVTFPGCRLIPLPLAASLSLHPWPGAINASEDQIIIRQEESGKWYRILDWYRSKKLSSWTNDEKTAFDREQNDPLCREIDSGKCVLIYDEKSRANDMIVACMALVEKIPEDFEHNSITSRELNAGLRVHRTRTVIMSILSNEEVRMMTVFRDLASTIAAYQETYQLSAIKDRDSEEWKSCMSNIKAKMREVVAEALNSSPELVQIIKNTIGAGMEEYMWAFIPKIFSHTITMQETSSEQIWFVD</sequence>
<feature type="domain" description="Heterokaryon incompatibility" evidence="1">
    <location>
        <begin position="344"/>
        <end position="429"/>
    </location>
</feature>
<organism evidence="2 3">
    <name type="scientific">Trichoderma asperellum (strain ATCC 204424 / CBS 433.97 / NBRC 101777)</name>
    <dbReference type="NCBI Taxonomy" id="1042311"/>
    <lineage>
        <taxon>Eukaryota</taxon>
        <taxon>Fungi</taxon>
        <taxon>Dikarya</taxon>
        <taxon>Ascomycota</taxon>
        <taxon>Pezizomycotina</taxon>
        <taxon>Sordariomycetes</taxon>
        <taxon>Hypocreomycetidae</taxon>
        <taxon>Hypocreales</taxon>
        <taxon>Hypocreaceae</taxon>
        <taxon>Trichoderma</taxon>
    </lineage>
</organism>
<reference evidence="2 3" key="1">
    <citation type="submission" date="2016-07" db="EMBL/GenBank/DDBJ databases">
        <title>Multiple horizontal gene transfer events from other fungi enriched the ability of initially mycotrophic Trichoderma (Ascomycota) to feed on dead plant biomass.</title>
        <authorList>
            <consortium name="DOE Joint Genome Institute"/>
            <person name="Aerts A."/>
            <person name="Atanasova L."/>
            <person name="Chenthamara K."/>
            <person name="Zhang J."/>
            <person name="Grujic M."/>
            <person name="Henrissat B."/>
            <person name="Kuo A."/>
            <person name="Salamov A."/>
            <person name="Lipzen A."/>
            <person name="Labutti K."/>
            <person name="Barry K."/>
            <person name="Miao Y."/>
            <person name="Rahimi M.J."/>
            <person name="Shen Q."/>
            <person name="Grigoriev I.V."/>
            <person name="Kubicek C.P."/>
            <person name="Druzhinina I.S."/>
        </authorList>
    </citation>
    <scope>NUCLEOTIDE SEQUENCE [LARGE SCALE GENOMIC DNA]</scope>
    <source>
        <strain evidence="2 3">CBS 433.97</strain>
    </source>
</reference>
<dbReference type="OrthoDB" id="2426273at2759"/>
<proteinExistence type="predicted"/>
<dbReference type="EMBL" id="KZ679256">
    <property type="protein sequence ID" value="PTB45963.1"/>
    <property type="molecule type" value="Genomic_DNA"/>
</dbReference>
<evidence type="ECO:0000313" key="3">
    <source>
        <dbReference type="Proteomes" id="UP000240493"/>
    </source>
</evidence>
<dbReference type="AlphaFoldDB" id="A0A2T3ZMD9"/>
<gene>
    <name evidence="2" type="ORF">M441DRAFT_126038</name>
</gene>
<accession>A0A2T3ZMD9</accession>
<dbReference type="Proteomes" id="UP000240493">
    <property type="component" value="Unassembled WGS sequence"/>
</dbReference>